<accession>A0ABP8Z9H4</accession>
<proteinExistence type="inferred from homology"/>
<dbReference type="EMBL" id="BAABKN010000025">
    <property type="protein sequence ID" value="GAA4750293.1"/>
    <property type="molecule type" value="Genomic_DNA"/>
</dbReference>
<dbReference type="InterPro" id="IPR015943">
    <property type="entry name" value="WD40/YVTN_repeat-like_dom_sf"/>
</dbReference>
<protein>
    <recommendedName>
        <fullName evidence="5">Lactonase family protein</fullName>
    </recommendedName>
</protein>
<feature type="region of interest" description="Disordered" evidence="2">
    <location>
        <begin position="113"/>
        <end position="142"/>
    </location>
</feature>
<sequence>MSAAVLVVASEHRTGGLETWDVSASARPRLLDRVSLPWVNAITLHPRLPVGYAVTSEHCRIATVALIEDGGIETRAEVATGPTLPCALTVDPSGSALVVVHYLAGRVTRHRLGSDGSVEDSESLPVPPGAGPDLDRQDRPYPHQARFVPGDGGDLWVSDLGADRLLRYPIGDGPPDVLALARGSGPRHFAWLGEHRVAVVEELSSRLSVYRIEAGALDLLGSAPLGAAVPGRTRNYPSDLAVRPDRALVYVANRGAGSISVVDVTAGPSVVQEITVGVWPQNLLLGTDGLWCAVRDDDRIVRLPFLERGLLGAPEHVVEVSRPSWIEWLSCGE</sequence>
<evidence type="ECO:0000313" key="3">
    <source>
        <dbReference type="EMBL" id="GAA4750293.1"/>
    </source>
</evidence>
<dbReference type="Proteomes" id="UP001499882">
    <property type="component" value="Unassembled WGS sequence"/>
</dbReference>
<dbReference type="SUPFAM" id="SSF50974">
    <property type="entry name" value="Nitrous oxide reductase, N-terminal domain"/>
    <property type="match status" value="1"/>
</dbReference>
<dbReference type="PANTHER" id="PTHR30344:SF1">
    <property type="entry name" value="6-PHOSPHOGLUCONOLACTONASE"/>
    <property type="match status" value="1"/>
</dbReference>
<gene>
    <name evidence="3" type="ORF">GCM10023350_39300</name>
</gene>
<evidence type="ECO:0000256" key="2">
    <source>
        <dbReference type="SAM" id="MobiDB-lite"/>
    </source>
</evidence>
<keyword evidence="4" id="KW-1185">Reference proteome</keyword>
<comment type="similarity">
    <text evidence="1">Belongs to the cycloisomerase 2 family.</text>
</comment>
<dbReference type="RefSeq" id="WP_345528661.1">
    <property type="nucleotide sequence ID" value="NZ_BAABKN010000025.1"/>
</dbReference>
<reference evidence="4" key="1">
    <citation type="journal article" date="2019" name="Int. J. Syst. Evol. Microbiol.">
        <title>The Global Catalogue of Microorganisms (GCM) 10K type strain sequencing project: providing services to taxonomists for standard genome sequencing and annotation.</title>
        <authorList>
            <consortium name="The Broad Institute Genomics Platform"/>
            <consortium name="The Broad Institute Genome Sequencing Center for Infectious Disease"/>
            <person name="Wu L."/>
            <person name="Ma J."/>
        </authorList>
    </citation>
    <scope>NUCLEOTIDE SEQUENCE [LARGE SCALE GENOMIC DNA]</scope>
    <source>
        <strain evidence="4">JCM 18532</strain>
    </source>
</reference>
<comment type="caution">
    <text evidence="3">The sequence shown here is derived from an EMBL/GenBank/DDBJ whole genome shotgun (WGS) entry which is preliminary data.</text>
</comment>
<dbReference type="InterPro" id="IPR050282">
    <property type="entry name" value="Cycloisomerase_2"/>
</dbReference>
<dbReference type="PANTHER" id="PTHR30344">
    <property type="entry name" value="6-PHOSPHOGLUCONOLACTONASE-RELATED"/>
    <property type="match status" value="1"/>
</dbReference>
<evidence type="ECO:0000313" key="4">
    <source>
        <dbReference type="Proteomes" id="UP001499882"/>
    </source>
</evidence>
<dbReference type="Pfam" id="PF10282">
    <property type="entry name" value="Lactonase"/>
    <property type="match status" value="1"/>
</dbReference>
<dbReference type="Gene3D" id="2.130.10.10">
    <property type="entry name" value="YVTN repeat-like/Quinoprotein amine dehydrogenase"/>
    <property type="match status" value="1"/>
</dbReference>
<organism evidence="3 4">
    <name type="scientific">Nocardioides endophyticus</name>
    <dbReference type="NCBI Taxonomy" id="1353775"/>
    <lineage>
        <taxon>Bacteria</taxon>
        <taxon>Bacillati</taxon>
        <taxon>Actinomycetota</taxon>
        <taxon>Actinomycetes</taxon>
        <taxon>Propionibacteriales</taxon>
        <taxon>Nocardioidaceae</taxon>
        <taxon>Nocardioides</taxon>
    </lineage>
</organism>
<name>A0ABP8Z9H4_9ACTN</name>
<evidence type="ECO:0000256" key="1">
    <source>
        <dbReference type="ARBA" id="ARBA00005564"/>
    </source>
</evidence>
<dbReference type="InterPro" id="IPR019405">
    <property type="entry name" value="Lactonase_7-beta_prop"/>
</dbReference>
<dbReference type="InterPro" id="IPR011045">
    <property type="entry name" value="N2O_reductase_N"/>
</dbReference>
<evidence type="ECO:0008006" key="5">
    <source>
        <dbReference type="Google" id="ProtNLM"/>
    </source>
</evidence>